<dbReference type="AlphaFoldDB" id="A0A086JP08"/>
<reference evidence="2 3" key="1">
    <citation type="submission" date="2014-02" db="EMBL/GenBank/DDBJ databases">
        <authorList>
            <person name="Sibley D."/>
            <person name="Venepally P."/>
            <person name="Karamycheva S."/>
            <person name="Hadjithomas M."/>
            <person name="Khan A."/>
            <person name="Brunk B."/>
            <person name="Roos D."/>
            <person name="Caler E."/>
            <person name="Lorenzi H."/>
        </authorList>
    </citation>
    <scope>NUCLEOTIDE SEQUENCE [LARGE SCALE GENOMIC DNA]</scope>
    <source>
        <strain evidence="2 3">GAB2-2007-GAL-DOM2</strain>
    </source>
</reference>
<gene>
    <name evidence="2" type="ORF">TGDOM2_400660</name>
</gene>
<evidence type="ECO:0000313" key="3">
    <source>
        <dbReference type="Proteomes" id="UP000028837"/>
    </source>
</evidence>
<dbReference type="EMBL" id="AHZU02001297">
    <property type="protein sequence ID" value="KFG33876.1"/>
    <property type="molecule type" value="Genomic_DNA"/>
</dbReference>
<name>A0A086JP08_TOXGO</name>
<dbReference type="VEuPathDB" id="ToxoDB:TGDOM2_400660"/>
<feature type="non-terminal residue" evidence="2">
    <location>
        <position position="169"/>
    </location>
</feature>
<accession>A0A086JP08</accession>
<evidence type="ECO:0000256" key="1">
    <source>
        <dbReference type="SAM" id="MobiDB-lite"/>
    </source>
</evidence>
<feature type="region of interest" description="Disordered" evidence="1">
    <location>
        <begin position="138"/>
        <end position="169"/>
    </location>
</feature>
<sequence length="169" mass="18768">MCAENKNKIRSLHVPFHFLCPPPSLLFELHPSFPSSHLPHQAPPLPLSLLPLPLPAFLHRASSRSSSPSAGLLPPLDLPLSPPPSRILFLSLVAFLSSPFCSDSLFAVLSLASSRRLPTVEKRLSRIWMRRDTLQKREGVADAVRGRSSQGGRRETRTEKPTDHMKTKT</sequence>
<evidence type="ECO:0000313" key="2">
    <source>
        <dbReference type="EMBL" id="KFG33876.1"/>
    </source>
</evidence>
<protein>
    <submittedName>
        <fullName evidence="2">Uncharacterized protein</fullName>
    </submittedName>
</protein>
<organism evidence="2 3">
    <name type="scientific">Toxoplasma gondii GAB2-2007-GAL-DOM2</name>
    <dbReference type="NCBI Taxonomy" id="1130820"/>
    <lineage>
        <taxon>Eukaryota</taxon>
        <taxon>Sar</taxon>
        <taxon>Alveolata</taxon>
        <taxon>Apicomplexa</taxon>
        <taxon>Conoidasida</taxon>
        <taxon>Coccidia</taxon>
        <taxon>Eucoccidiorida</taxon>
        <taxon>Eimeriorina</taxon>
        <taxon>Sarcocystidae</taxon>
        <taxon>Toxoplasma</taxon>
    </lineage>
</organism>
<dbReference type="Proteomes" id="UP000028837">
    <property type="component" value="Unassembled WGS sequence"/>
</dbReference>
<feature type="compositionally biased region" description="Basic and acidic residues" evidence="1">
    <location>
        <begin position="152"/>
        <end position="169"/>
    </location>
</feature>
<comment type="caution">
    <text evidence="2">The sequence shown here is derived from an EMBL/GenBank/DDBJ whole genome shotgun (WGS) entry which is preliminary data.</text>
</comment>
<proteinExistence type="predicted"/>